<dbReference type="InterPro" id="IPR008266">
    <property type="entry name" value="Tyr_kinase_AS"/>
</dbReference>
<feature type="region of interest" description="Disordered" evidence="1">
    <location>
        <begin position="805"/>
        <end position="829"/>
    </location>
</feature>
<keyword evidence="4" id="KW-1185">Reference proteome</keyword>
<dbReference type="InterPro" id="IPR011009">
    <property type="entry name" value="Kinase-like_dom_sf"/>
</dbReference>
<evidence type="ECO:0000256" key="1">
    <source>
        <dbReference type="SAM" id="MobiDB-lite"/>
    </source>
</evidence>
<dbReference type="AlphaFoldDB" id="A0A5C3NVX3"/>
<dbReference type="Proteomes" id="UP000308197">
    <property type="component" value="Unassembled WGS sequence"/>
</dbReference>
<feature type="compositionally biased region" description="Basic and acidic residues" evidence="1">
    <location>
        <begin position="406"/>
        <end position="416"/>
    </location>
</feature>
<dbReference type="Pfam" id="PF17667">
    <property type="entry name" value="Pkinase_fungal"/>
    <property type="match status" value="1"/>
</dbReference>
<evidence type="ECO:0000313" key="3">
    <source>
        <dbReference type="EMBL" id="TFK81461.1"/>
    </source>
</evidence>
<accession>A0A5C3NVX3</accession>
<reference evidence="3 4" key="1">
    <citation type="journal article" date="2019" name="Nat. Ecol. Evol.">
        <title>Megaphylogeny resolves global patterns of mushroom evolution.</title>
        <authorList>
            <person name="Varga T."/>
            <person name="Krizsan K."/>
            <person name="Foldi C."/>
            <person name="Dima B."/>
            <person name="Sanchez-Garcia M."/>
            <person name="Sanchez-Ramirez S."/>
            <person name="Szollosi G.J."/>
            <person name="Szarkandi J.G."/>
            <person name="Papp V."/>
            <person name="Albert L."/>
            <person name="Andreopoulos W."/>
            <person name="Angelini C."/>
            <person name="Antonin V."/>
            <person name="Barry K.W."/>
            <person name="Bougher N.L."/>
            <person name="Buchanan P."/>
            <person name="Buyck B."/>
            <person name="Bense V."/>
            <person name="Catcheside P."/>
            <person name="Chovatia M."/>
            <person name="Cooper J."/>
            <person name="Damon W."/>
            <person name="Desjardin D."/>
            <person name="Finy P."/>
            <person name="Geml J."/>
            <person name="Haridas S."/>
            <person name="Hughes K."/>
            <person name="Justo A."/>
            <person name="Karasinski D."/>
            <person name="Kautmanova I."/>
            <person name="Kiss B."/>
            <person name="Kocsube S."/>
            <person name="Kotiranta H."/>
            <person name="LaButti K.M."/>
            <person name="Lechner B.E."/>
            <person name="Liimatainen K."/>
            <person name="Lipzen A."/>
            <person name="Lukacs Z."/>
            <person name="Mihaltcheva S."/>
            <person name="Morgado L.N."/>
            <person name="Niskanen T."/>
            <person name="Noordeloos M.E."/>
            <person name="Ohm R.A."/>
            <person name="Ortiz-Santana B."/>
            <person name="Ovrebo C."/>
            <person name="Racz N."/>
            <person name="Riley R."/>
            <person name="Savchenko A."/>
            <person name="Shiryaev A."/>
            <person name="Soop K."/>
            <person name="Spirin V."/>
            <person name="Szebenyi C."/>
            <person name="Tomsovsky M."/>
            <person name="Tulloss R.E."/>
            <person name="Uehling J."/>
            <person name="Grigoriev I.V."/>
            <person name="Vagvolgyi C."/>
            <person name="Papp T."/>
            <person name="Martin F.M."/>
            <person name="Miettinen O."/>
            <person name="Hibbett D.S."/>
            <person name="Nagy L.G."/>
        </authorList>
    </citation>
    <scope>NUCLEOTIDE SEQUENCE [LARGE SCALE GENOMIC DNA]</scope>
    <source>
        <strain evidence="3 4">HHB13444</strain>
    </source>
</reference>
<dbReference type="EMBL" id="ML211601">
    <property type="protein sequence ID" value="TFK81461.1"/>
    <property type="molecule type" value="Genomic_DNA"/>
</dbReference>
<sequence length="857" mass="95294">MEWVEVPVRDWFKACAPNTTKAPPDKTLFKSWRVPIVDTEPGMYPVVNEGCNDYLEASGCTAFTTCCTDHLNKFTSKLKAEQTLDYNADRPNLVIFPNHPDAVTAYKRGDPTAVPSKNLMSAAVPHSADNPNEGPSLQVTDAPGDLPPPKLTTRGHMSWVWAEVLIEVKRTRTGFPFLHGEGADFMPSGGDHVLARGQIAEYALGVLRAQHRQAVFMLLILHDHARFIRFDRDGAMVSAAFNYFSEPRTMGEFFYRLFNKHAREDQRGRDPTAHLVTGEDAEDFRQLYKKFADEPDTAHALKFAGTTGWPVYDLEVTGTWSPDGVSPLTTSSPSAVTTHICRVGRPSFASTSVVGRGTRCFAAYDMTLNKPVFIKDTWRVDSPNVRTEAENYKAIWGRVAAITAEQDERKANRDGDGDAEEPPDSFVPTLLYHGDVFSPAPSTAGPAGAEAPESSPGRNVPTATMRDNTPIVQRTLTQDSSRKNRYSPRIHHRLVFKEICSTIEDFRNPFELVIALYSALRAHQFAWEECGILHRDISVGNILLYRDPANPKGVRIGFLADWDLAKTREQLKKSSATLASRSGTWQFMSALIQKYVNKVHAVSDDLESFLHVLNWCALKYLPHSLSNTGALSSYFFNLYDKAPRPLPVQTTLGPAFEEEGPAEKLYALMDGARVVKGLPEGHPFEVLLGDLTALCKSHYDTVDFGNLLPEEDKEAPEDDEDELWLKPPRLAHRRRTAVDRAGPSSLISQARVANATAARSYHESPLKDHTQFLSAFSRAVDTVQAHWRQPRLKKLSDQVPFLTSLGSISRGTSSKHEREPALPTGLAGQNVSRPVVFKTMYTTDNPPPQSKKLKPDA</sequence>
<dbReference type="SUPFAM" id="SSF56112">
    <property type="entry name" value="Protein kinase-like (PK-like)"/>
    <property type="match status" value="1"/>
</dbReference>
<dbReference type="PANTHER" id="PTHR38248">
    <property type="entry name" value="FUNK1 6"/>
    <property type="match status" value="1"/>
</dbReference>
<dbReference type="PROSITE" id="PS00109">
    <property type="entry name" value="PROTEIN_KINASE_TYR"/>
    <property type="match status" value="1"/>
</dbReference>
<feature type="compositionally biased region" description="Low complexity" evidence="1">
    <location>
        <begin position="441"/>
        <end position="457"/>
    </location>
</feature>
<feature type="domain" description="Fungal-type protein kinase" evidence="2">
    <location>
        <begin position="197"/>
        <end position="616"/>
    </location>
</feature>
<dbReference type="InParanoid" id="A0A5C3NVX3"/>
<gene>
    <name evidence="3" type="ORF">K466DRAFT_667102</name>
</gene>
<organism evidence="3 4">
    <name type="scientific">Polyporus arcularius HHB13444</name>
    <dbReference type="NCBI Taxonomy" id="1314778"/>
    <lineage>
        <taxon>Eukaryota</taxon>
        <taxon>Fungi</taxon>
        <taxon>Dikarya</taxon>
        <taxon>Basidiomycota</taxon>
        <taxon>Agaricomycotina</taxon>
        <taxon>Agaricomycetes</taxon>
        <taxon>Polyporales</taxon>
        <taxon>Polyporaceae</taxon>
        <taxon>Polyporus</taxon>
    </lineage>
</organism>
<feature type="region of interest" description="Disordered" evidence="1">
    <location>
        <begin position="406"/>
        <end position="425"/>
    </location>
</feature>
<name>A0A5C3NVX3_9APHY</name>
<dbReference type="GO" id="GO:0004672">
    <property type="term" value="F:protein kinase activity"/>
    <property type="evidence" value="ECO:0007669"/>
    <property type="project" value="InterPro"/>
</dbReference>
<dbReference type="Gene3D" id="1.10.510.10">
    <property type="entry name" value="Transferase(Phosphotransferase) domain 1"/>
    <property type="match status" value="1"/>
</dbReference>
<feature type="compositionally biased region" description="Polar residues" evidence="1">
    <location>
        <begin position="461"/>
        <end position="479"/>
    </location>
</feature>
<evidence type="ECO:0000259" key="2">
    <source>
        <dbReference type="Pfam" id="PF17667"/>
    </source>
</evidence>
<protein>
    <recommendedName>
        <fullName evidence="2">Fungal-type protein kinase domain-containing protein</fullName>
    </recommendedName>
</protein>
<evidence type="ECO:0000313" key="4">
    <source>
        <dbReference type="Proteomes" id="UP000308197"/>
    </source>
</evidence>
<dbReference type="PANTHER" id="PTHR38248:SF2">
    <property type="entry name" value="FUNK1 11"/>
    <property type="match status" value="1"/>
</dbReference>
<proteinExistence type="predicted"/>
<dbReference type="InterPro" id="IPR040976">
    <property type="entry name" value="Pkinase_fungal"/>
</dbReference>
<feature type="region of interest" description="Disordered" evidence="1">
    <location>
        <begin position="441"/>
        <end position="484"/>
    </location>
</feature>